<dbReference type="InterPro" id="IPR053934">
    <property type="entry name" value="HTTM_dom"/>
</dbReference>
<evidence type="ECO:0000313" key="10">
    <source>
        <dbReference type="Proteomes" id="UP000324832"/>
    </source>
</evidence>
<dbReference type="InterPro" id="IPR007782">
    <property type="entry name" value="VKG_COase"/>
</dbReference>
<evidence type="ECO:0000256" key="4">
    <source>
        <dbReference type="ARBA" id="ARBA00023136"/>
    </source>
</evidence>
<organism evidence="9 10">
    <name type="scientific">Leptidea sinapis</name>
    <dbReference type="NCBI Taxonomy" id="189913"/>
    <lineage>
        <taxon>Eukaryota</taxon>
        <taxon>Metazoa</taxon>
        <taxon>Ecdysozoa</taxon>
        <taxon>Arthropoda</taxon>
        <taxon>Hexapoda</taxon>
        <taxon>Insecta</taxon>
        <taxon>Pterygota</taxon>
        <taxon>Neoptera</taxon>
        <taxon>Endopterygota</taxon>
        <taxon>Lepidoptera</taxon>
        <taxon>Glossata</taxon>
        <taxon>Ditrysia</taxon>
        <taxon>Papilionoidea</taxon>
        <taxon>Pieridae</taxon>
        <taxon>Dismorphiinae</taxon>
        <taxon>Leptidea</taxon>
    </lineage>
</organism>
<reference evidence="9 10" key="1">
    <citation type="submission" date="2017-07" db="EMBL/GenBank/DDBJ databases">
        <authorList>
            <person name="Talla V."/>
            <person name="Backstrom N."/>
        </authorList>
    </citation>
    <scope>NUCLEOTIDE SEQUENCE [LARGE SCALE GENOMIC DNA]</scope>
</reference>
<feature type="transmembrane region" description="Helical" evidence="7">
    <location>
        <begin position="28"/>
        <end position="50"/>
    </location>
</feature>
<dbReference type="InterPro" id="IPR011020">
    <property type="entry name" value="HTTM-like"/>
</dbReference>
<evidence type="ECO:0000256" key="7">
    <source>
        <dbReference type="SAM" id="Phobius"/>
    </source>
</evidence>
<gene>
    <name evidence="9" type="ORF">LSINAPIS_LOCUS1883</name>
</gene>
<evidence type="ECO:0000256" key="2">
    <source>
        <dbReference type="ARBA" id="ARBA00022692"/>
    </source>
</evidence>
<dbReference type="EMBL" id="FZQP02000338">
    <property type="protein sequence ID" value="VVC88537.1"/>
    <property type="molecule type" value="Genomic_DNA"/>
</dbReference>
<keyword evidence="6" id="KW-0456">Lyase</keyword>
<comment type="subcellular location">
    <subcellularLocation>
        <location evidence="1">Endomembrane system</location>
        <topology evidence="1">Multi-pass membrane protein</topology>
    </subcellularLocation>
</comment>
<sequence length="611" mass="71679">MLFDIPDERGGADMTSRWGNTNKCHFPLLPFITVISMPYMALVYLGLWFGGMGIALGYQYRYTSWLFTLCYWYIILIEKSFWNNHSYLFGLVALLLACTQANCLSLDVYFNPSLKKNTVPYWNYFILKYQFFILYFMAGLKKGTAEWLTGYSVPKLSAHWVFTPFHLFLSIPQIDYIIVHWFVFMFDLTIAFWMMWAKSRNTAMVFCALFHLMNSRLFKIGMFPWVCLATMPLFYPFDWPRRIQLGFSNALSYLSFVKWCFISNMNVPKCEENVKCIRSAVNNDETTKDENDLQEPVEDMAGDVFCHEKDNEENSSQVEPDVQQPEVENQSMKTFILILLYVFLQMFLPYSHFITKGFNNWTNGLYGYSWDMMVHTWDIDSVVIKVVDNDKNAEFYLDPYAYTPNDRWTRHGDMVYQYAHCLKDKLAKLQNNKGVPNISIYIDMWCSMNGRFTQRMFDSKADLLQVSWSPFQPISFLMPLLDEGLKWREVLQKIRGDVHSWNNYTDVTFIAEFPELSNVTLTILEGTVAYKPVVNDASKEKTLMLTSDERIELIPGRFHKVKNIASAPAFYMYTFSNTSDSMVTPNIERLPILKELSRRIYNMKGFIEIIM</sequence>
<dbReference type="AlphaFoldDB" id="A0A5E4PTE5"/>
<dbReference type="SMART" id="SM00752">
    <property type="entry name" value="HTTM"/>
    <property type="match status" value="1"/>
</dbReference>
<keyword evidence="10" id="KW-1185">Reference proteome</keyword>
<dbReference type="PANTHER" id="PTHR12639:SF6">
    <property type="entry name" value="VITAMIN K-DEPENDENT GAMMA-CARBOXYLASE"/>
    <property type="match status" value="1"/>
</dbReference>
<dbReference type="InterPro" id="IPR053935">
    <property type="entry name" value="VKGC_lumenal_dom"/>
</dbReference>
<dbReference type="Pfam" id="PF22777">
    <property type="entry name" value="VKGC_lumenal_dom"/>
    <property type="match status" value="1"/>
</dbReference>
<dbReference type="GO" id="GO:0019842">
    <property type="term" value="F:vitamin binding"/>
    <property type="evidence" value="ECO:0007669"/>
    <property type="project" value="TreeGrafter"/>
</dbReference>
<dbReference type="PANTHER" id="PTHR12639">
    <property type="entry name" value="VITAMIN K-DEPENDENT GAMMA-CARBOXYLASE"/>
    <property type="match status" value="1"/>
</dbReference>
<feature type="transmembrane region" description="Helical" evidence="7">
    <location>
        <begin position="62"/>
        <end position="82"/>
    </location>
</feature>
<keyword evidence="2 7" id="KW-0812">Transmembrane</keyword>
<evidence type="ECO:0000256" key="5">
    <source>
        <dbReference type="ARBA" id="ARBA00023157"/>
    </source>
</evidence>
<proteinExistence type="predicted"/>
<evidence type="ECO:0000259" key="8">
    <source>
        <dbReference type="SMART" id="SM00752"/>
    </source>
</evidence>
<keyword evidence="3 7" id="KW-1133">Transmembrane helix</keyword>
<feature type="non-terminal residue" evidence="9">
    <location>
        <position position="611"/>
    </location>
</feature>
<dbReference type="Proteomes" id="UP000324832">
    <property type="component" value="Unassembled WGS sequence"/>
</dbReference>
<dbReference type="Pfam" id="PF05090">
    <property type="entry name" value="HTTM"/>
    <property type="match status" value="1"/>
</dbReference>
<accession>A0A5E4PTE5</accession>
<evidence type="ECO:0000256" key="6">
    <source>
        <dbReference type="ARBA" id="ARBA00023239"/>
    </source>
</evidence>
<dbReference type="GO" id="GO:0008488">
    <property type="term" value="F:gamma-glutamyl carboxylase activity"/>
    <property type="evidence" value="ECO:0007669"/>
    <property type="project" value="InterPro"/>
</dbReference>
<feature type="transmembrane region" description="Helical" evidence="7">
    <location>
        <begin position="176"/>
        <end position="196"/>
    </location>
</feature>
<evidence type="ECO:0000313" key="9">
    <source>
        <dbReference type="EMBL" id="VVC88537.1"/>
    </source>
</evidence>
<keyword evidence="5" id="KW-1015">Disulfide bond</keyword>
<feature type="transmembrane region" description="Helical" evidence="7">
    <location>
        <begin position="217"/>
        <end position="237"/>
    </location>
</feature>
<evidence type="ECO:0000256" key="3">
    <source>
        <dbReference type="ARBA" id="ARBA00022989"/>
    </source>
</evidence>
<feature type="transmembrane region" description="Helical" evidence="7">
    <location>
        <begin position="88"/>
        <end position="109"/>
    </location>
</feature>
<dbReference type="GO" id="GO:0012505">
    <property type="term" value="C:endomembrane system"/>
    <property type="evidence" value="ECO:0007669"/>
    <property type="project" value="UniProtKB-SubCell"/>
</dbReference>
<feature type="transmembrane region" description="Helical" evidence="7">
    <location>
        <begin position="121"/>
        <end position="138"/>
    </location>
</feature>
<name>A0A5E4PTE5_9NEOP</name>
<evidence type="ECO:0000256" key="1">
    <source>
        <dbReference type="ARBA" id="ARBA00004127"/>
    </source>
</evidence>
<feature type="domain" description="HTTM-like" evidence="8">
    <location>
        <begin position="1"/>
        <end position="239"/>
    </location>
</feature>
<keyword evidence="4 7" id="KW-0472">Membrane</keyword>
<protein>
    <recommendedName>
        <fullName evidence="8">HTTM-like domain-containing protein</fullName>
    </recommendedName>
</protein>